<keyword evidence="1" id="KW-0732">Signal</keyword>
<dbReference type="Proteomes" id="UP000642920">
    <property type="component" value="Unassembled WGS sequence"/>
</dbReference>
<comment type="caution">
    <text evidence="2">The sequence shown here is derived from an EMBL/GenBank/DDBJ whole genome shotgun (WGS) entry which is preliminary data.</text>
</comment>
<proteinExistence type="predicted"/>
<name>A0A937A9Q5_9BACT</name>
<dbReference type="EMBL" id="JAERQG010000001">
    <property type="protein sequence ID" value="MBL0764906.1"/>
    <property type="molecule type" value="Genomic_DNA"/>
</dbReference>
<dbReference type="RefSeq" id="WP_201918922.1">
    <property type="nucleotide sequence ID" value="NZ_JAERQG010000001.1"/>
</dbReference>
<evidence type="ECO:0000313" key="2">
    <source>
        <dbReference type="EMBL" id="MBL0764906.1"/>
    </source>
</evidence>
<feature type="signal peptide" evidence="1">
    <location>
        <begin position="1"/>
        <end position="17"/>
    </location>
</feature>
<dbReference type="AlphaFoldDB" id="A0A937A9Q5"/>
<organism evidence="2 3">
    <name type="scientific">Marivirga atlantica</name>
    <dbReference type="NCBI Taxonomy" id="1548457"/>
    <lineage>
        <taxon>Bacteria</taxon>
        <taxon>Pseudomonadati</taxon>
        <taxon>Bacteroidota</taxon>
        <taxon>Cytophagia</taxon>
        <taxon>Cytophagales</taxon>
        <taxon>Marivirgaceae</taxon>
        <taxon>Marivirga</taxon>
    </lineage>
</organism>
<accession>A0A937A9Q5</accession>
<evidence type="ECO:0000256" key="1">
    <source>
        <dbReference type="SAM" id="SignalP"/>
    </source>
</evidence>
<gene>
    <name evidence="2" type="ORF">JKP34_06565</name>
</gene>
<keyword evidence="3" id="KW-1185">Reference proteome</keyword>
<reference evidence="2" key="1">
    <citation type="submission" date="2021-01" db="EMBL/GenBank/DDBJ databases">
        <title>Marivirga sp. nov., isolated from intertidal surface sediments.</title>
        <authorList>
            <person name="Zhang M."/>
        </authorList>
    </citation>
    <scope>NUCLEOTIDE SEQUENCE</scope>
    <source>
        <strain evidence="2">SM1354</strain>
    </source>
</reference>
<feature type="chain" id="PRO_5037266715" description="Gliding motility-associated protein GldM C-terminal domain-containing protein" evidence="1">
    <location>
        <begin position="18"/>
        <end position="195"/>
    </location>
</feature>
<protein>
    <recommendedName>
        <fullName evidence="4">Gliding motility-associated protein GldM C-terminal domain-containing protein</fullName>
    </recommendedName>
</protein>
<evidence type="ECO:0000313" key="3">
    <source>
        <dbReference type="Proteomes" id="UP000642920"/>
    </source>
</evidence>
<sequence length="195" mass="21454">MKTLLMTMLFATNIAMAQTENIQIAAGKSAELSYKEFAEYDVQLKNKTGKGIKVAVLNPETNEQIKGFGLGPTGKVVVDVPAGTILKLTNNNLVEANIDLKFVEKESDNRSEREKPTVSFTLYNSSLRSVPLIIPSVMNPNLSPLSSSGVGLKMGQKIYYKKGGKRKLLLIVDKNIKQGDKIDVPRLIKQLEKDS</sequence>
<evidence type="ECO:0008006" key="4">
    <source>
        <dbReference type="Google" id="ProtNLM"/>
    </source>
</evidence>